<sequence>MIQALMIIITSIGSNPHAAASLVSPMECAETAEEMALSVAAGEAEGLVLCIYGEGVDYE</sequence>
<protein>
    <submittedName>
        <fullName evidence="1">Uncharacterized protein</fullName>
    </submittedName>
</protein>
<dbReference type="Proteomes" id="UP000245461">
    <property type="component" value="Unassembled WGS sequence"/>
</dbReference>
<dbReference type="RefSeq" id="WP_109908071.1">
    <property type="nucleotide sequence ID" value="NZ_QGLE01000021.1"/>
</dbReference>
<reference evidence="1 2" key="1">
    <citation type="submission" date="2018-05" db="EMBL/GenBank/DDBJ databases">
        <title>Zavarzinia sp. HR-AS.</title>
        <authorList>
            <person name="Lee Y."/>
            <person name="Jeon C.O."/>
        </authorList>
    </citation>
    <scope>NUCLEOTIDE SEQUENCE [LARGE SCALE GENOMIC DNA]</scope>
    <source>
        <strain evidence="1 2">HR-AS</strain>
    </source>
</reference>
<name>A0A317DSN9_9PROT</name>
<evidence type="ECO:0000313" key="1">
    <source>
        <dbReference type="EMBL" id="PWR17698.1"/>
    </source>
</evidence>
<gene>
    <name evidence="1" type="ORF">DKG74_20640</name>
</gene>
<dbReference type="AlphaFoldDB" id="A0A317DSN9"/>
<keyword evidence="2" id="KW-1185">Reference proteome</keyword>
<comment type="caution">
    <text evidence="1">The sequence shown here is derived from an EMBL/GenBank/DDBJ whole genome shotgun (WGS) entry which is preliminary data.</text>
</comment>
<evidence type="ECO:0000313" key="2">
    <source>
        <dbReference type="Proteomes" id="UP000245461"/>
    </source>
</evidence>
<organism evidence="1 2">
    <name type="scientific">Zavarzinia aquatilis</name>
    <dbReference type="NCBI Taxonomy" id="2211142"/>
    <lineage>
        <taxon>Bacteria</taxon>
        <taxon>Pseudomonadati</taxon>
        <taxon>Pseudomonadota</taxon>
        <taxon>Alphaproteobacteria</taxon>
        <taxon>Rhodospirillales</taxon>
        <taxon>Zavarziniaceae</taxon>
        <taxon>Zavarzinia</taxon>
    </lineage>
</organism>
<accession>A0A317DSN9</accession>
<dbReference type="EMBL" id="QGLE01000021">
    <property type="protein sequence ID" value="PWR17698.1"/>
    <property type="molecule type" value="Genomic_DNA"/>
</dbReference>
<proteinExistence type="predicted"/>